<keyword evidence="3" id="KW-1185">Reference proteome</keyword>
<evidence type="ECO:0000313" key="3">
    <source>
        <dbReference type="Proteomes" id="UP000515123"/>
    </source>
</evidence>
<dbReference type="InterPro" id="IPR001509">
    <property type="entry name" value="Epimerase_deHydtase"/>
</dbReference>
<dbReference type="InterPro" id="IPR036291">
    <property type="entry name" value="NAD(P)-bd_dom_sf"/>
</dbReference>
<feature type="domain" description="NAD-dependent epimerase/dehydratase" evidence="2">
    <location>
        <begin position="11"/>
        <end position="245"/>
    </location>
</feature>
<dbReference type="PANTHER" id="PTHR10366:SF349">
    <property type="entry name" value="OS01G0828100 PROTEIN"/>
    <property type="match status" value="1"/>
</dbReference>
<proteinExistence type="predicted"/>
<dbReference type="Proteomes" id="UP000515123">
    <property type="component" value="Linkage group 23"/>
</dbReference>
<dbReference type="SUPFAM" id="SSF51735">
    <property type="entry name" value="NAD(P)-binding Rossmann-fold domains"/>
    <property type="match status" value="1"/>
</dbReference>
<protein>
    <submittedName>
        <fullName evidence="4">Cinnamoyl-CoA reductase 1-like</fullName>
    </submittedName>
</protein>
<dbReference type="Gene3D" id="3.40.50.720">
    <property type="entry name" value="NAD(P)-binding Rossmann-like Domain"/>
    <property type="match status" value="1"/>
</dbReference>
<organism evidence="3 4">
    <name type="scientific">Ananas comosus</name>
    <name type="common">Pineapple</name>
    <name type="synonym">Ananas ananas</name>
    <dbReference type="NCBI Taxonomy" id="4615"/>
    <lineage>
        <taxon>Eukaryota</taxon>
        <taxon>Viridiplantae</taxon>
        <taxon>Streptophyta</taxon>
        <taxon>Embryophyta</taxon>
        <taxon>Tracheophyta</taxon>
        <taxon>Spermatophyta</taxon>
        <taxon>Magnoliopsida</taxon>
        <taxon>Liliopsida</taxon>
        <taxon>Poales</taxon>
        <taxon>Bromeliaceae</taxon>
        <taxon>Bromelioideae</taxon>
        <taxon>Ananas</taxon>
    </lineage>
</organism>
<dbReference type="AlphaFoldDB" id="A0A6P5H0G2"/>
<dbReference type="PANTHER" id="PTHR10366">
    <property type="entry name" value="NAD DEPENDENT EPIMERASE/DEHYDRATASE"/>
    <property type="match status" value="1"/>
</dbReference>
<keyword evidence="1" id="KW-0560">Oxidoreductase</keyword>
<dbReference type="OrthoDB" id="2735536at2759"/>
<evidence type="ECO:0000313" key="4">
    <source>
        <dbReference type="RefSeq" id="XP_020113524.1"/>
    </source>
</evidence>
<gene>
    <name evidence="4" type="primary">LOC109727758</name>
</gene>
<dbReference type="InterPro" id="IPR050425">
    <property type="entry name" value="NAD(P)_dehydrat-like"/>
</dbReference>
<reference evidence="4" key="2">
    <citation type="submission" date="2025-08" db="UniProtKB">
        <authorList>
            <consortium name="RefSeq"/>
        </authorList>
    </citation>
    <scope>IDENTIFICATION</scope>
    <source>
        <tissue evidence="4">Leaf</tissue>
    </source>
</reference>
<dbReference type="GO" id="GO:0016616">
    <property type="term" value="F:oxidoreductase activity, acting on the CH-OH group of donors, NAD or NADP as acceptor"/>
    <property type="evidence" value="ECO:0007669"/>
    <property type="project" value="TreeGrafter"/>
</dbReference>
<name>A0A6P5H0G2_ANACO</name>
<dbReference type="CDD" id="cd08958">
    <property type="entry name" value="FR_SDR_e"/>
    <property type="match status" value="1"/>
</dbReference>
<evidence type="ECO:0000256" key="1">
    <source>
        <dbReference type="ARBA" id="ARBA00023002"/>
    </source>
</evidence>
<sequence>MSMQGSSSLRVCVTGGSGFIGSWLLRFLLQRGYSVHATVKNLKDEGETKHLEALDGAASRLWLFEMDLLDPTSILAAVNGTAGVFHLASPLILDGLQDPEKELLDPAVKGTLNVLRAAKECGVGRVVLVSSQAAMIPNPDWPVDVAVNEDSWADVDLLKKLQLWYCLSKTLAEKAAWEFASKEGLELVVINPGMVLGPILPPFAGASVKILLHLLQGAQFDMDNLYIGSVDVRDVAQALILLYENRLAQGRHLCLERIERWIDFVAKLAELYPEFPVKRVEEDKQPWVVRAESPSKKLIELGLHFTPLEKLIKDTVESLKSKGYLK</sequence>
<dbReference type="RefSeq" id="XP_020113524.1">
    <property type="nucleotide sequence ID" value="XM_020257935.1"/>
</dbReference>
<evidence type="ECO:0000259" key="2">
    <source>
        <dbReference type="Pfam" id="PF01370"/>
    </source>
</evidence>
<reference evidence="3" key="1">
    <citation type="journal article" date="2015" name="Nat. Genet.">
        <title>The pineapple genome and the evolution of CAM photosynthesis.</title>
        <authorList>
            <person name="Ming R."/>
            <person name="VanBuren R."/>
            <person name="Wai C.M."/>
            <person name="Tang H."/>
            <person name="Schatz M.C."/>
            <person name="Bowers J.E."/>
            <person name="Lyons E."/>
            <person name="Wang M.L."/>
            <person name="Chen J."/>
            <person name="Biggers E."/>
            <person name="Zhang J."/>
            <person name="Huang L."/>
            <person name="Zhang L."/>
            <person name="Miao W."/>
            <person name="Zhang J."/>
            <person name="Ye Z."/>
            <person name="Miao C."/>
            <person name="Lin Z."/>
            <person name="Wang H."/>
            <person name="Zhou H."/>
            <person name="Yim W.C."/>
            <person name="Priest H.D."/>
            <person name="Zheng C."/>
            <person name="Woodhouse M."/>
            <person name="Edger P.P."/>
            <person name="Guyot R."/>
            <person name="Guo H.B."/>
            <person name="Guo H."/>
            <person name="Zheng G."/>
            <person name="Singh R."/>
            <person name="Sharma A."/>
            <person name="Min X."/>
            <person name="Zheng Y."/>
            <person name="Lee H."/>
            <person name="Gurtowski J."/>
            <person name="Sedlazeck F.J."/>
            <person name="Harkess A."/>
            <person name="McKain M.R."/>
            <person name="Liao Z."/>
            <person name="Fang J."/>
            <person name="Liu J."/>
            <person name="Zhang X."/>
            <person name="Zhang Q."/>
            <person name="Hu W."/>
            <person name="Qin Y."/>
            <person name="Wang K."/>
            <person name="Chen L.Y."/>
            <person name="Shirley N."/>
            <person name="Lin Y.R."/>
            <person name="Liu L.Y."/>
            <person name="Hernandez A.G."/>
            <person name="Wright C.L."/>
            <person name="Bulone V."/>
            <person name="Tuskan G.A."/>
            <person name="Heath K."/>
            <person name="Zee F."/>
            <person name="Moore P.H."/>
            <person name="Sunkar R."/>
            <person name="Leebens-Mack J.H."/>
            <person name="Mockler T."/>
            <person name="Bennetzen J.L."/>
            <person name="Freeling M."/>
            <person name="Sankoff D."/>
            <person name="Paterson A.H."/>
            <person name="Zhu X."/>
            <person name="Yang X."/>
            <person name="Smith J.A."/>
            <person name="Cushman J.C."/>
            <person name="Paull R.E."/>
            <person name="Yu Q."/>
        </authorList>
    </citation>
    <scope>NUCLEOTIDE SEQUENCE [LARGE SCALE GENOMIC DNA]</scope>
    <source>
        <strain evidence="3">cv. F153</strain>
    </source>
</reference>
<dbReference type="GeneID" id="109727758"/>
<accession>A0A6P5H0G2</accession>
<dbReference type="FunFam" id="3.40.50.720:FF:000219">
    <property type="entry name" value="Cinnamoyl-CoA reductase 1"/>
    <property type="match status" value="1"/>
</dbReference>
<dbReference type="Pfam" id="PF01370">
    <property type="entry name" value="Epimerase"/>
    <property type="match status" value="1"/>
</dbReference>